<gene>
    <name evidence="3" type="ORF">ARAM_000854</name>
</gene>
<comment type="caution">
    <text evidence="3">The sequence shown here is derived from an EMBL/GenBank/DDBJ whole genome shotgun (WGS) entry which is preliminary data.</text>
</comment>
<dbReference type="PANTHER" id="PTHR15615">
    <property type="match status" value="1"/>
</dbReference>
<evidence type="ECO:0000313" key="3">
    <source>
        <dbReference type="EMBL" id="KKK24374.1"/>
    </source>
</evidence>
<dbReference type="EMBL" id="JZBS01001028">
    <property type="protein sequence ID" value="KKK24374.1"/>
    <property type="molecule type" value="Genomic_DNA"/>
</dbReference>
<evidence type="ECO:0000313" key="4">
    <source>
        <dbReference type="Proteomes" id="UP000034291"/>
    </source>
</evidence>
<evidence type="ECO:0000256" key="1">
    <source>
        <dbReference type="SAM" id="MobiDB-lite"/>
    </source>
</evidence>
<feature type="domain" description="Cyclin N-terminal" evidence="2">
    <location>
        <begin position="69"/>
        <end position="171"/>
    </location>
</feature>
<feature type="compositionally biased region" description="Low complexity" evidence="1">
    <location>
        <begin position="243"/>
        <end position="266"/>
    </location>
</feature>
<feature type="region of interest" description="Disordered" evidence="1">
    <location>
        <begin position="232"/>
        <end position="350"/>
    </location>
</feature>
<dbReference type="PANTHER" id="PTHR15615:SF10">
    <property type="entry name" value="PHO85 CYCLIN-2-RELATED"/>
    <property type="match status" value="1"/>
</dbReference>
<dbReference type="InterPro" id="IPR036915">
    <property type="entry name" value="Cyclin-like_sf"/>
</dbReference>
<dbReference type="AlphaFoldDB" id="A0A0F8UXZ3"/>
<dbReference type="GO" id="GO:0019901">
    <property type="term" value="F:protein kinase binding"/>
    <property type="evidence" value="ECO:0007669"/>
    <property type="project" value="InterPro"/>
</dbReference>
<feature type="compositionally biased region" description="Low complexity" evidence="1">
    <location>
        <begin position="304"/>
        <end position="335"/>
    </location>
</feature>
<name>A0A0F8UXZ3_9EURO</name>
<dbReference type="OrthoDB" id="10250320at2759"/>
<evidence type="ECO:0000259" key="2">
    <source>
        <dbReference type="Pfam" id="PF00134"/>
    </source>
</evidence>
<accession>A0A0F8UXZ3</accession>
<dbReference type="GO" id="GO:0005634">
    <property type="term" value="C:nucleus"/>
    <property type="evidence" value="ECO:0007669"/>
    <property type="project" value="TreeGrafter"/>
</dbReference>
<dbReference type="InterPro" id="IPR013922">
    <property type="entry name" value="Cyclin_PHO80-like"/>
</dbReference>
<sequence length="411" mass="45480">MMDLNRAALHQFIAQPVSGEMVAHLALQAARVIRCETATTRRAHGQPTPPSTPPMDDAVDPSLPLLPSVENFIASLVDRSHVQVPTLMTSLVYLARLRARLPPVAKGMRCTVHRIFLASLILAAKNLNDSSPKNKHWARYTAVKGYEGFGFSLPEVNLMERQLLFLLDWDTRVNESDLFLHLEPFLAPIRHYLQIQEQREAELRHPREWRRFHASAELLACRLRRQKLDARLDARRRLPPSPRSSASLSSMSSCSSLQSHSPSSMADSDRYQPYPPRRRPSSRHGMSTSPPSVQDVPGLSRAETVPSLSSRASSVAPSTRSNTPASLRPSSSSTSMKDVHVVDSSRSPGLSSGYVHLPSMMIPANVAKSDDFQQPSKKMRVTGHTSSAGFVARFLASATGSYMGGRMRPHV</sequence>
<dbReference type="Proteomes" id="UP000034291">
    <property type="component" value="Unassembled WGS sequence"/>
</dbReference>
<organism evidence="3 4">
    <name type="scientific">Aspergillus rambellii</name>
    <dbReference type="NCBI Taxonomy" id="308745"/>
    <lineage>
        <taxon>Eukaryota</taxon>
        <taxon>Fungi</taxon>
        <taxon>Dikarya</taxon>
        <taxon>Ascomycota</taxon>
        <taxon>Pezizomycotina</taxon>
        <taxon>Eurotiomycetes</taxon>
        <taxon>Eurotiomycetidae</taxon>
        <taxon>Eurotiales</taxon>
        <taxon>Aspergillaceae</taxon>
        <taxon>Aspergillus</taxon>
        <taxon>Aspergillus subgen. Nidulantes</taxon>
    </lineage>
</organism>
<dbReference type="SUPFAM" id="SSF47954">
    <property type="entry name" value="Cyclin-like"/>
    <property type="match status" value="1"/>
</dbReference>
<dbReference type="STRING" id="308745.A0A0F8UXZ3"/>
<dbReference type="GO" id="GO:0000307">
    <property type="term" value="C:cyclin-dependent protein kinase holoenzyme complex"/>
    <property type="evidence" value="ECO:0007669"/>
    <property type="project" value="TreeGrafter"/>
</dbReference>
<dbReference type="GO" id="GO:0016538">
    <property type="term" value="F:cyclin-dependent protein serine/threonine kinase regulator activity"/>
    <property type="evidence" value="ECO:0007669"/>
    <property type="project" value="TreeGrafter"/>
</dbReference>
<dbReference type="Pfam" id="PF00134">
    <property type="entry name" value="Cyclin_N"/>
    <property type="match status" value="1"/>
</dbReference>
<feature type="region of interest" description="Disordered" evidence="1">
    <location>
        <begin position="39"/>
        <end position="60"/>
    </location>
</feature>
<dbReference type="InterPro" id="IPR006671">
    <property type="entry name" value="Cyclin_N"/>
</dbReference>
<proteinExistence type="predicted"/>
<keyword evidence="4" id="KW-1185">Reference proteome</keyword>
<protein>
    <recommendedName>
        <fullName evidence="2">Cyclin N-terminal domain-containing protein</fullName>
    </recommendedName>
</protein>
<reference evidence="3 4" key="1">
    <citation type="submission" date="2015-02" db="EMBL/GenBank/DDBJ databases">
        <title>Draft Genome Sequences of Two Closely-Related Aflatoxigenic Aspergillus Species Obtained from the Cote d'Ivoire.</title>
        <authorList>
            <person name="Moore G.G."/>
            <person name="Beltz S.B."/>
            <person name="Mack B.M."/>
        </authorList>
    </citation>
    <scope>NUCLEOTIDE SEQUENCE [LARGE SCALE GENOMIC DNA]</scope>
    <source>
        <strain evidence="3 4">SRRC1468</strain>
    </source>
</reference>
<dbReference type="CDD" id="cd20557">
    <property type="entry name" value="CYCLIN_ScPCL1-like"/>
    <property type="match status" value="1"/>
</dbReference>
<dbReference type="Gene3D" id="1.10.472.10">
    <property type="entry name" value="Cyclin-like"/>
    <property type="match status" value="1"/>
</dbReference>